<feature type="binding site" evidence="6">
    <location>
        <position position="235"/>
    </location>
    <ligand>
        <name>a divalent metal cation</name>
        <dbReference type="ChEBI" id="CHEBI:60240"/>
        <label>1</label>
    </ligand>
</feature>
<dbReference type="PRINTS" id="PR00599">
    <property type="entry name" value="MAPEPTIDASE"/>
</dbReference>
<feature type="domain" description="Peptidase M24" evidence="8">
    <location>
        <begin position="12"/>
        <end position="242"/>
    </location>
</feature>
<dbReference type="EMBL" id="JADKNH010000011">
    <property type="protein sequence ID" value="MBF4694797.1"/>
    <property type="molecule type" value="Genomic_DNA"/>
</dbReference>
<evidence type="ECO:0000256" key="3">
    <source>
        <dbReference type="ARBA" id="ARBA00022670"/>
    </source>
</evidence>
<feature type="binding site" evidence="6">
    <location>
        <position position="204"/>
    </location>
    <ligand>
        <name>a divalent metal cation</name>
        <dbReference type="ChEBI" id="CHEBI:60240"/>
        <label>2</label>
        <note>catalytic</note>
    </ligand>
</feature>
<dbReference type="Gene3D" id="3.90.230.10">
    <property type="entry name" value="Creatinase/methionine aminopeptidase superfamily"/>
    <property type="match status" value="1"/>
</dbReference>
<dbReference type="SUPFAM" id="SSF55920">
    <property type="entry name" value="Creatinase/aminopeptidase"/>
    <property type="match status" value="1"/>
</dbReference>
<reference evidence="9 10" key="1">
    <citation type="submission" date="2020-11" db="EMBL/GenBank/DDBJ databases">
        <title>Fusibacter basophilias sp. nov.</title>
        <authorList>
            <person name="Qiu D."/>
        </authorList>
    </citation>
    <scope>NUCLEOTIDE SEQUENCE [LARGE SCALE GENOMIC DNA]</scope>
    <source>
        <strain evidence="9 10">Q10-2</strain>
    </source>
</reference>
<dbReference type="InterPro" id="IPR001714">
    <property type="entry name" value="Pept_M24_MAP"/>
</dbReference>
<name>A0ABR9ZWE6_9FIRM</name>
<evidence type="ECO:0000313" key="9">
    <source>
        <dbReference type="EMBL" id="MBF4694797.1"/>
    </source>
</evidence>
<organism evidence="9 10">
    <name type="scientific">Fusibacter ferrireducens</name>
    <dbReference type="NCBI Taxonomy" id="2785058"/>
    <lineage>
        <taxon>Bacteria</taxon>
        <taxon>Bacillati</taxon>
        <taxon>Bacillota</taxon>
        <taxon>Clostridia</taxon>
        <taxon>Eubacteriales</taxon>
        <taxon>Eubacteriales Family XII. Incertae Sedis</taxon>
        <taxon>Fusibacter</taxon>
    </lineage>
</organism>
<comment type="catalytic activity">
    <reaction evidence="6 7">
        <text>Release of N-terminal amino acids, preferentially methionine, from peptides and arylamides.</text>
        <dbReference type="EC" id="3.4.11.18"/>
    </reaction>
</comment>
<keyword evidence="3 6" id="KW-0645">Protease</keyword>
<keyword evidence="10" id="KW-1185">Reference proteome</keyword>
<feature type="binding site" evidence="6">
    <location>
        <position position="177"/>
    </location>
    <ligand>
        <name>substrate</name>
    </ligand>
</feature>
<feature type="binding site" evidence="6">
    <location>
        <position position="104"/>
    </location>
    <ligand>
        <name>a divalent metal cation</name>
        <dbReference type="ChEBI" id="CHEBI:60240"/>
        <label>1</label>
    </ligand>
</feature>
<dbReference type="InterPro" id="IPR036005">
    <property type="entry name" value="Creatinase/aminopeptidase-like"/>
</dbReference>
<dbReference type="RefSeq" id="WP_194703041.1">
    <property type="nucleotide sequence ID" value="NZ_JADKNH010000011.1"/>
</dbReference>
<proteinExistence type="inferred from homology"/>
<evidence type="ECO:0000256" key="2">
    <source>
        <dbReference type="ARBA" id="ARBA00022438"/>
    </source>
</evidence>
<comment type="cofactor">
    <cofactor evidence="6">
        <name>Co(2+)</name>
        <dbReference type="ChEBI" id="CHEBI:48828"/>
    </cofactor>
    <cofactor evidence="6">
        <name>Zn(2+)</name>
        <dbReference type="ChEBI" id="CHEBI:29105"/>
    </cofactor>
    <cofactor evidence="6">
        <name>Mn(2+)</name>
        <dbReference type="ChEBI" id="CHEBI:29035"/>
    </cofactor>
    <cofactor evidence="6">
        <name>Fe(2+)</name>
        <dbReference type="ChEBI" id="CHEBI:29033"/>
    </cofactor>
    <text evidence="6">Binds 2 divalent metal cations per subunit. Has a high-affinity and a low affinity metal-binding site. The true nature of the physiological cofactor is under debate. The enzyme is active with cobalt, zinc, manganese or divalent iron ions. Most likely, methionine aminopeptidases function as mononuclear Fe(2+)-metalloproteases under physiological conditions, and the catalytically relevant metal-binding site has been assigned to the histidine-containing high-affinity site.</text>
</comment>
<dbReference type="PANTHER" id="PTHR43330">
    <property type="entry name" value="METHIONINE AMINOPEPTIDASE"/>
    <property type="match status" value="1"/>
</dbReference>
<feature type="binding site" evidence="6">
    <location>
        <position position="93"/>
    </location>
    <ligand>
        <name>a divalent metal cation</name>
        <dbReference type="ChEBI" id="CHEBI:60240"/>
        <label>1</label>
    </ligand>
</feature>
<dbReference type="CDD" id="cd01086">
    <property type="entry name" value="MetAP1"/>
    <property type="match status" value="1"/>
</dbReference>
<dbReference type="HAMAP" id="MF_01974">
    <property type="entry name" value="MetAP_1"/>
    <property type="match status" value="1"/>
</dbReference>
<dbReference type="Pfam" id="PF00557">
    <property type="entry name" value="Peptidase_M24"/>
    <property type="match status" value="1"/>
</dbReference>
<keyword evidence="2 6" id="KW-0031">Aminopeptidase</keyword>
<sequence length="250" mass="27031">MIVKTQAERDALECIGRIVSKTRDAMVSSVRVGMTTRELDEIGGRILEKYGAKSAPMIDYHFPGYTCISVNQTVAHGIPDDYKIKSGDLINVDVSAVLDGFYADTGKSIVVGDPIASHTVKQNLCRVAYEAMIAGISAAKLGNQINDIGISIFETAKKNGYTVIMNLTGHGIGRALHETPQAISNYYCRSENDKIELGQVLAIETFISNGSNMVRDSSNGWALKTIDGGFVAQFEHTIIVQEDGPAIITL</sequence>
<dbReference type="PANTHER" id="PTHR43330:SF13">
    <property type="entry name" value="METHIONINE AMINOPEPTIDASE 2"/>
    <property type="match status" value="1"/>
</dbReference>
<dbReference type="InterPro" id="IPR000994">
    <property type="entry name" value="Pept_M24"/>
</dbReference>
<evidence type="ECO:0000256" key="1">
    <source>
        <dbReference type="ARBA" id="ARBA00002521"/>
    </source>
</evidence>
<keyword evidence="4 6" id="KW-0479">Metal-binding</keyword>
<feature type="binding site" evidence="6">
    <location>
        <position position="76"/>
    </location>
    <ligand>
        <name>substrate</name>
    </ligand>
</feature>
<accession>A0ABR9ZWE6</accession>
<comment type="similarity">
    <text evidence="6">Belongs to the peptidase M24A family. Methionine aminopeptidase type 1 subfamily.</text>
</comment>
<dbReference type="Proteomes" id="UP000614200">
    <property type="component" value="Unassembled WGS sequence"/>
</dbReference>
<gene>
    <name evidence="6 9" type="primary">map</name>
    <name evidence="9" type="ORF">ISU02_16975</name>
</gene>
<feature type="binding site" evidence="6">
    <location>
        <position position="104"/>
    </location>
    <ligand>
        <name>a divalent metal cation</name>
        <dbReference type="ChEBI" id="CHEBI:60240"/>
        <label>2</label>
        <note>catalytic</note>
    </ligand>
</feature>
<dbReference type="NCBIfam" id="TIGR00500">
    <property type="entry name" value="met_pdase_I"/>
    <property type="match status" value="1"/>
</dbReference>
<feature type="binding site" evidence="6">
    <location>
        <position position="235"/>
    </location>
    <ligand>
        <name>a divalent metal cation</name>
        <dbReference type="ChEBI" id="CHEBI:60240"/>
        <label>2</label>
        <note>catalytic</note>
    </ligand>
</feature>
<evidence type="ECO:0000256" key="7">
    <source>
        <dbReference type="RuleBase" id="RU003653"/>
    </source>
</evidence>
<evidence type="ECO:0000256" key="6">
    <source>
        <dbReference type="HAMAP-Rule" id="MF_01974"/>
    </source>
</evidence>
<evidence type="ECO:0000259" key="8">
    <source>
        <dbReference type="Pfam" id="PF00557"/>
    </source>
</evidence>
<comment type="function">
    <text evidence="1 6">Removes the N-terminal methionine from nascent proteins. The N-terminal methionine is often cleaved when the second residue in the primary sequence is small and uncharged (Met-Ala-, Cys, Gly, Pro, Ser, Thr, or Val). Requires deformylation of the N(alpha)-formylated initiator methionine before it can be hydrolyzed.</text>
</comment>
<comment type="caution">
    <text evidence="9">The sequence shown here is derived from an EMBL/GenBank/DDBJ whole genome shotgun (WGS) entry which is preliminary data.</text>
</comment>
<protein>
    <recommendedName>
        <fullName evidence="6 7">Methionine aminopeptidase</fullName>
        <shortName evidence="6">MAP</shortName>
        <shortName evidence="6">MetAP</shortName>
        <ecNumber evidence="6 7">3.4.11.18</ecNumber>
    </recommendedName>
    <alternativeName>
        <fullName evidence="6">Peptidase M</fullName>
    </alternativeName>
</protein>
<evidence type="ECO:0000256" key="4">
    <source>
        <dbReference type="ARBA" id="ARBA00022723"/>
    </source>
</evidence>
<feature type="binding site" evidence="6">
    <location>
        <position position="170"/>
    </location>
    <ligand>
        <name>a divalent metal cation</name>
        <dbReference type="ChEBI" id="CHEBI:60240"/>
        <label>2</label>
        <note>catalytic</note>
    </ligand>
</feature>
<comment type="subunit">
    <text evidence="6">Monomer.</text>
</comment>
<evidence type="ECO:0000313" key="10">
    <source>
        <dbReference type="Proteomes" id="UP000614200"/>
    </source>
</evidence>
<dbReference type="EC" id="3.4.11.18" evidence="6 7"/>
<dbReference type="InterPro" id="IPR002467">
    <property type="entry name" value="Pept_M24A_MAP1"/>
</dbReference>
<evidence type="ECO:0000256" key="5">
    <source>
        <dbReference type="ARBA" id="ARBA00022801"/>
    </source>
</evidence>
<keyword evidence="5 6" id="KW-0378">Hydrolase</keyword>
<dbReference type="GO" id="GO:0004239">
    <property type="term" value="F:initiator methionyl aminopeptidase activity"/>
    <property type="evidence" value="ECO:0007669"/>
    <property type="project" value="UniProtKB-EC"/>
</dbReference>